<dbReference type="Pfam" id="PF13031">
    <property type="entry name" value="DUF3892"/>
    <property type="match status" value="1"/>
</dbReference>
<name>A0AA42IZX3_9FIRM</name>
<dbReference type="EMBL" id="JAQIFT010000014">
    <property type="protein sequence ID" value="MDA3730518.1"/>
    <property type="molecule type" value="Genomic_DNA"/>
</dbReference>
<feature type="compositionally biased region" description="Polar residues" evidence="1">
    <location>
        <begin position="119"/>
        <end position="130"/>
    </location>
</feature>
<comment type="caution">
    <text evidence="2">The sequence shown here is derived from an EMBL/GenBank/DDBJ whole genome shotgun (WGS) entry which is preliminary data.</text>
</comment>
<sequence>MNDNTQNNSVNEPHDNQIINGQVVEGHPHSMEAATESNTEFLAQNTNRIVSEGGAGAQSITKLLKQGGDVVGYVLSDGSHVSCEQAIQMAMNNQLQHVGVSTSKAGTPYLRSLADGDESNNLGNLPSETV</sequence>
<evidence type="ECO:0000313" key="3">
    <source>
        <dbReference type="Proteomes" id="UP001169242"/>
    </source>
</evidence>
<dbReference type="RefSeq" id="WP_242847629.1">
    <property type="nucleotide sequence ID" value="NZ_JAQIFT010000014.1"/>
</dbReference>
<dbReference type="InterPro" id="IPR024997">
    <property type="entry name" value="DUF3892"/>
</dbReference>
<organism evidence="2 3">
    <name type="scientific">Holtiella tumoricola</name>
    <dbReference type="NCBI Taxonomy" id="3018743"/>
    <lineage>
        <taxon>Bacteria</taxon>
        <taxon>Bacillati</taxon>
        <taxon>Bacillota</taxon>
        <taxon>Clostridia</taxon>
        <taxon>Lachnospirales</taxon>
        <taxon>Cellulosilyticaceae</taxon>
        <taxon>Holtiella</taxon>
    </lineage>
</organism>
<reference evidence="2" key="1">
    <citation type="journal article" date="2023" name="Int. J. Syst. Evol. Microbiol.">
        <title>&lt;i&gt;Holtiella tumoricola&lt;/i&gt; gen. nov. sp. nov., isolated from a human clinical sample.</title>
        <authorList>
            <person name="Allen-Vercoe E."/>
            <person name="Daigneault M.C."/>
            <person name="Vancuren S.J."/>
            <person name="Cochrane K."/>
            <person name="O'Neal L.L."/>
            <person name="Sankaranarayanan K."/>
            <person name="Lawson P.A."/>
        </authorList>
    </citation>
    <scope>NUCLEOTIDE SEQUENCE</scope>
    <source>
        <strain evidence="2">CC70A</strain>
    </source>
</reference>
<keyword evidence="3" id="KW-1185">Reference proteome</keyword>
<dbReference type="AlphaFoldDB" id="A0AA42IZX3"/>
<gene>
    <name evidence="2" type="ORF">PBV87_03225</name>
</gene>
<evidence type="ECO:0000256" key="1">
    <source>
        <dbReference type="SAM" id="MobiDB-lite"/>
    </source>
</evidence>
<feature type="region of interest" description="Disordered" evidence="1">
    <location>
        <begin position="107"/>
        <end position="130"/>
    </location>
</feature>
<dbReference type="Proteomes" id="UP001169242">
    <property type="component" value="Unassembled WGS sequence"/>
</dbReference>
<protein>
    <submittedName>
        <fullName evidence="2">DUF3892 domain-containing protein</fullName>
    </submittedName>
</protein>
<accession>A0AA42IZX3</accession>
<evidence type="ECO:0000313" key="2">
    <source>
        <dbReference type="EMBL" id="MDA3730518.1"/>
    </source>
</evidence>
<proteinExistence type="predicted"/>